<feature type="compositionally biased region" description="Basic residues" evidence="7">
    <location>
        <begin position="28"/>
        <end position="38"/>
    </location>
</feature>
<evidence type="ECO:0000256" key="5">
    <source>
        <dbReference type="ARBA" id="ARBA00023128"/>
    </source>
</evidence>
<evidence type="ECO:0000256" key="3">
    <source>
        <dbReference type="ARBA" id="ARBA00022792"/>
    </source>
</evidence>
<comment type="subcellular location">
    <subcellularLocation>
        <location evidence="1">Mitochondrion inner membrane</location>
        <topology evidence="1">Peripheral membrane protein</topology>
        <orientation evidence="1">Matrix side</orientation>
    </subcellularLocation>
</comment>
<evidence type="ECO:0000256" key="7">
    <source>
        <dbReference type="SAM" id="MobiDB-lite"/>
    </source>
</evidence>
<name>A0A0H2RPL0_9AGAM</name>
<dbReference type="PANTHER" id="PTHR31107">
    <property type="entry name" value="APOPTOGENIC PROTEIN 1, MITOCHONDRIAL"/>
    <property type="match status" value="1"/>
</dbReference>
<dbReference type="EMBL" id="KQ085958">
    <property type="protein sequence ID" value="KLO13527.1"/>
    <property type="molecule type" value="Genomic_DNA"/>
</dbReference>
<evidence type="ECO:0000256" key="6">
    <source>
        <dbReference type="ARBA" id="ARBA00023136"/>
    </source>
</evidence>
<sequence>MSTTASIRHLARRTTFPSVRQPQVNARRFLKSSPRARARSAEALASSEEFSGSRPTLVGPPDPVSNLRPVIYKDDPLPSDPGPSTSAATSSGGDVQTSSSKSTSTQIVRTNSSQTHPYSLDEFDGDPSDYQWRLERKRMDVYNHAFWTESNTRFNRAKEEVLSSLPPDASDEYKEAALSQFYSQWLAQERTHLQDYADDWSKRNAKEIVLAARVAVRRFRAKFFGGGR</sequence>
<evidence type="ECO:0000256" key="1">
    <source>
        <dbReference type="ARBA" id="ARBA00004443"/>
    </source>
</evidence>
<dbReference type="Proteomes" id="UP000053477">
    <property type="component" value="Unassembled WGS sequence"/>
</dbReference>
<evidence type="ECO:0000313" key="9">
    <source>
        <dbReference type="Proteomes" id="UP000053477"/>
    </source>
</evidence>
<keyword evidence="3" id="KW-0999">Mitochondrion inner membrane</keyword>
<dbReference type="AlphaFoldDB" id="A0A0H2RPL0"/>
<protein>
    <submittedName>
        <fullName evidence="8">Uncharacterized protein</fullName>
    </submittedName>
</protein>
<feature type="compositionally biased region" description="Polar residues" evidence="7">
    <location>
        <begin position="106"/>
        <end position="117"/>
    </location>
</feature>
<keyword evidence="9" id="KW-1185">Reference proteome</keyword>
<comment type="similarity">
    <text evidence="2">Belongs to the COA8 family.</text>
</comment>
<dbReference type="InParanoid" id="A0A0H2RPL0"/>
<feature type="compositionally biased region" description="Low complexity" evidence="7">
    <location>
        <begin position="41"/>
        <end position="53"/>
    </location>
</feature>
<evidence type="ECO:0000313" key="8">
    <source>
        <dbReference type="EMBL" id="KLO13527.1"/>
    </source>
</evidence>
<dbReference type="GO" id="GO:0005743">
    <property type="term" value="C:mitochondrial inner membrane"/>
    <property type="evidence" value="ECO:0007669"/>
    <property type="project" value="UniProtKB-SubCell"/>
</dbReference>
<evidence type="ECO:0000256" key="4">
    <source>
        <dbReference type="ARBA" id="ARBA00022946"/>
    </source>
</evidence>
<accession>A0A0H2RPL0</accession>
<dbReference type="Pfam" id="PF10231">
    <property type="entry name" value="COA8"/>
    <property type="match status" value="1"/>
</dbReference>
<dbReference type="OrthoDB" id="6246201at2759"/>
<proteinExistence type="inferred from homology"/>
<feature type="compositionally biased region" description="Polar residues" evidence="7">
    <location>
        <begin position="15"/>
        <end position="24"/>
    </location>
</feature>
<keyword evidence="6" id="KW-0472">Membrane</keyword>
<reference evidence="8 9" key="1">
    <citation type="submission" date="2015-04" db="EMBL/GenBank/DDBJ databases">
        <title>Complete genome sequence of Schizopora paradoxa KUC8140, a cosmopolitan wood degrader in East Asia.</title>
        <authorList>
            <consortium name="DOE Joint Genome Institute"/>
            <person name="Min B."/>
            <person name="Park H."/>
            <person name="Jang Y."/>
            <person name="Kim J.-J."/>
            <person name="Kim K.H."/>
            <person name="Pangilinan J."/>
            <person name="Lipzen A."/>
            <person name="Riley R."/>
            <person name="Grigoriev I.V."/>
            <person name="Spatafora J.W."/>
            <person name="Choi I.-G."/>
        </authorList>
    </citation>
    <scope>NUCLEOTIDE SEQUENCE [LARGE SCALE GENOMIC DNA]</scope>
    <source>
        <strain evidence="8 9">KUC8140</strain>
    </source>
</reference>
<feature type="region of interest" description="Disordered" evidence="7">
    <location>
        <begin position="1"/>
        <end position="124"/>
    </location>
</feature>
<keyword evidence="5" id="KW-0496">Mitochondrion</keyword>
<organism evidence="8 9">
    <name type="scientific">Schizopora paradoxa</name>
    <dbReference type="NCBI Taxonomy" id="27342"/>
    <lineage>
        <taxon>Eukaryota</taxon>
        <taxon>Fungi</taxon>
        <taxon>Dikarya</taxon>
        <taxon>Basidiomycota</taxon>
        <taxon>Agaricomycotina</taxon>
        <taxon>Agaricomycetes</taxon>
        <taxon>Hymenochaetales</taxon>
        <taxon>Schizoporaceae</taxon>
        <taxon>Schizopora</taxon>
    </lineage>
</organism>
<evidence type="ECO:0000256" key="2">
    <source>
        <dbReference type="ARBA" id="ARBA00005453"/>
    </source>
</evidence>
<keyword evidence="4" id="KW-0809">Transit peptide</keyword>
<feature type="compositionally biased region" description="Low complexity" evidence="7">
    <location>
        <begin position="82"/>
        <end position="105"/>
    </location>
</feature>
<gene>
    <name evidence="8" type="ORF">SCHPADRAFT_940317</name>
</gene>
<dbReference type="InterPro" id="IPR018796">
    <property type="entry name" value="COA8"/>
</dbReference>
<dbReference type="PANTHER" id="PTHR31107:SF2">
    <property type="entry name" value="CYTOCHROME C OXIDASE ASSEMBLY FACTOR 8"/>
    <property type="match status" value="1"/>
</dbReference>
<dbReference type="GO" id="GO:0097193">
    <property type="term" value="P:intrinsic apoptotic signaling pathway"/>
    <property type="evidence" value="ECO:0007669"/>
    <property type="project" value="InterPro"/>
</dbReference>